<protein>
    <submittedName>
        <fullName evidence="2">Metallophosphoesterase, PPA1498 family</fullName>
    </submittedName>
</protein>
<dbReference type="PANTHER" id="PTHR43143">
    <property type="entry name" value="METALLOPHOSPHOESTERASE, CALCINEURIN SUPERFAMILY"/>
    <property type="match status" value="1"/>
</dbReference>
<dbReference type="InterPro" id="IPR029052">
    <property type="entry name" value="Metallo-depent_PP-like"/>
</dbReference>
<name>A0A1H2Y8C9_9PSEU</name>
<dbReference type="PROSITE" id="PS51318">
    <property type="entry name" value="TAT"/>
    <property type="match status" value="1"/>
</dbReference>
<dbReference type="OrthoDB" id="8132905at2"/>
<keyword evidence="3" id="KW-1185">Reference proteome</keyword>
<evidence type="ECO:0000313" key="2">
    <source>
        <dbReference type="EMBL" id="SDX01078.1"/>
    </source>
</evidence>
<dbReference type="NCBIfam" id="TIGR03767">
    <property type="entry name" value="P_acnes_RR"/>
    <property type="match status" value="1"/>
</dbReference>
<dbReference type="InterPro" id="IPR051918">
    <property type="entry name" value="STPP_CPPED1"/>
</dbReference>
<dbReference type="EMBL" id="FNON01000002">
    <property type="protein sequence ID" value="SDX01078.1"/>
    <property type="molecule type" value="Genomic_DNA"/>
</dbReference>
<dbReference type="AlphaFoldDB" id="A0A1H2Y8C9"/>
<dbReference type="Gene3D" id="3.60.21.10">
    <property type="match status" value="1"/>
</dbReference>
<gene>
    <name evidence="2" type="ORF">SAMN05421504_10240</name>
</gene>
<dbReference type="RefSeq" id="WP_091287985.1">
    <property type="nucleotide sequence ID" value="NZ_FNON01000002.1"/>
</dbReference>
<feature type="chain" id="PRO_5011713653" evidence="1">
    <location>
        <begin position="30"/>
        <end position="577"/>
    </location>
</feature>
<dbReference type="Proteomes" id="UP000199515">
    <property type="component" value="Unassembled WGS sequence"/>
</dbReference>
<dbReference type="STRING" id="589385.SAMN05421504_10240"/>
<reference evidence="2 3" key="1">
    <citation type="submission" date="2016-10" db="EMBL/GenBank/DDBJ databases">
        <authorList>
            <person name="de Groot N.N."/>
        </authorList>
    </citation>
    <scope>NUCLEOTIDE SEQUENCE [LARGE SCALE GENOMIC DNA]</scope>
    <source>
        <strain evidence="2 3">CPCC 202699</strain>
    </source>
</reference>
<evidence type="ECO:0000313" key="3">
    <source>
        <dbReference type="Proteomes" id="UP000199515"/>
    </source>
</evidence>
<accession>A0A1H2Y8C9</accession>
<dbReference type="SUPFAM" id="SSF56300">
    <property type="entry name" value="Metallo-dependent phosphatases"/>
    <property type="match status" value="1"/>
</dbReference>
<dbReference type="InterPro" id="IPR022506">
    <property type="entry name" value="Metallophosphoesterase_PPA1498"/>
</dbReference>
<proteinExistence type="predicted"/>
<dbReference type="PANTHER" id="PTHR43143:SF1">
    <property type="entry name" value="SERINE_THREONINE-PROTEIN PHOSPHATASE CPPED1"/>
    <property type="match status" value="1"/>
</dbReference>
<sequence length="577" mass="62478">MAELTRRRFVTAAGLSGAGLLLCTPTSNALDRALALTTRRAVTTAGTTLQAAAAPVSSGPSYTKLAAGPGWPVVLRQDLAAANTGRDDRRTPLASFVQFTDLHITDTESPARFEYVHPYISSAHRPQEALGTVATNALVKRVNSVRNGPFTGRPFDFMVTTGDNTDNHEQLELDWFLGVLNGGREVTPNSGDPNRYEGVQASGSPNYWNPGTPLGDAYTKKGFPQVPGLLDAAMRTFTPDGLDIPWYCTFGNHDDSVVGSLPEGIPGINAFYTGKYKVIGKDEASTKKIADAILKPGSSVPISELFGGGGLIREVTPDARRKPFTTAEFVQAHLKAANTGPGPFGHGFTAENADGQNVYYTFRIAPGVTGISLDTTTLGGFADGSIGLGQYSWVEKTLQRNSSTYYNWFNAKVSHQVTDELFILFSHHTSGSMGNILPDSRHLAEPRLNGDTFVNLLHRFPNVIAWVNGHTHRNQIIPHVNADAKRSFWEINTASHIDFPQHARIIEVADNVDGTLSLFTTLIESEAPYSASYDDQSTQGLASLYREFSYNDIHADLGQLGASGDRNTELVLAHPLR</sequence>
<dbReference type="InterPro" id="IPR006311">
    <property type="entry name" value="TAT_signal"/>
</dbReference>
<feature type="signal peptide" evidence="1">
    <location>
        <begin position="1"/>
        <end position="29"/>
    </location>
</feature>
<evidence type="ECO:0000256" key="1">
    <source>
        <dbReference type="SAM" id="SignalP"/>
    </source>
</evidence>
<organism evidence="2 3">
    <name type="scientific">Amycolatopsis xylanica</name>
    <dbReference type="NCBI Taxonomy" id="589385"/>
    <lineage>
        <taxon>Bacteria</taxon>
        <taxon>Bacillati</taxon>
        <taxon>Actinomycetota</taxon>
        <taxon>Actinomycetes</taxon>
        <taxon>Pseudonocardiales</taxon>
        <taxon>Pseudonocardiaceae</taxon>
        <taxon>Amycolatopsis</taxon>
    </lineage>
</organism>
<keyword evidence="1" id="KW-0732">Signal</keyword>